<gene>
    <name evidence="1" type="ORF">EVAR_42779_1</name>
</gene>
<organism evidence="1 2">
    <name type="scientific">Eumeta variegata</name>
    <name type="common">Bagworm moth</name>
    <name type="synonym">Eumeta japonica</name>
    <dbReference type="NCBI Taxonomy" id="151549"/>
    <lineage>
        <taxon>Eukaryota</taxon>
        <taxon>Metazoa</taxon>
        <taxon>Ecdysozoa</taxon>
        <taxon>Arthropoda</taxon>
        <taxon>Hexapoda</taxon>
        <taxon>Insecta</taxon>
        <taxon>Pterygota</taxon>
        <taxon>Neoptera</taxon>
        <taxon>Endopterygota</taxon>
        <taxon>Lepidoptera</taxon>
        <taxon>Glossata</taxon>
        <taxon>Ditrysia</taxon>
        <taxon>Tineoidea</taxon>
        <taxon>Psychidae</taxon>
        <taxon>Oiketicinae</taxon>
        <taxon>Eumeta</taxon>
    </lineage>
</organism>
<sequence>MESCRVMEVDIKSKKSIEIRCARSSQWILLASTVSSTSEGLSKRNQTPCAQRALHLSRRKFSRDCLRAPRRDAIPGSGYRWGQWRQRGPPPYLRFGSVHAQCGTEDERTLCDKPLKALSK</sequence>
<dbReference type="EMBL" id="BGZK01000584">
    <property type="protein sequence ID" value="GBP51596.1"/>
    <property type="molecule type" value="Genomic_DNA"/>
</dbReference>
<accession>A0A4C1WJH0</accession>
<comment type="caution">
    <text evidence="1">The sequence shown here is derived from an EMBL/GenBank/DDBJ whole genome shotgun (WGS) entry which is preliminary data.</text>
</comment>
<evidence type="ECO:0000313" key="2">
    <source>
        <dbReference type="Proteomes" id="UP000299102"/>
    </source>
</evidence>
<dbReference type="Proteomes" id="UP000299102">
    <property type="component" value="Unassembled WGS sequence"/>
</dbReference>
<evidence type="ECO:0000313" key="1">
    <source>
        <dbReference type="EMBL" id="GBP51596.1"/>
    </source>
</evidence>
<dbReference type="AlphaFoldDB" id="A0A4C1WJH0"/>
<keyword evidence="2" id="KW-1185">Reference proteome</keyword>
<proteinExistence type="predicted"/>
<name>A0A4C1WJH0_EUMVA</name>
<protein>
    <submittedName>
        <fullName evidence="1">Uncharacterized protein</fullName>
    </submittedName>
</protein>
<reference evidence="1 2" key="1">
    <citation type="journal article" date="2019" name="Commun. Biol.">
        <title>The bagworm genome reveals a unique fibroin gene that provides high tensile strength.</title>
        <authorList>
            <person name="Kono N."/>
            <person name="Nakamura H."/>
            <person name="Ohtoshi R."/>
            <person name="Tomita M."/>
            <person name="Numata K."/>
            <person name="Arakawa K."/>
        </authorList>
    </citation>
    <scope>NUCLEOTIDE SEQUENCE [LARGE SCALE GENOMIC DNA]</scope>
</reference>